<keyword evidence="1" id="KW-0547">Nucleotide-binding</keyword>
<dbReference type="InterPro" id="IPR024615">
    <property type="entry name" value="CRISPR-assoc_Cmr2_N"/>
</dbReference>
<dbReference type="InterPro" id="IPR000160">
    <property type="entry name" value="GGDEF_dom"/>
</dbReference>
<dbReference type="EMBL" id="PELR01000344">
    <property type="protein sequence ID" value="RTH01684.1"/>
    <property type="molecule type" value="Genomic_DNA"/>
</dbReference>
<dbReference type="CDD" id="cd09679">
    <property type="entry name" value="Cas10_III"/>
    <property type="match status" value="1"/>
</dbReference>
<dbReference type="InterPro" id="IPR013407">
    <property type="entry name" value="CRISPR-assoc_prot_Cmr2"/>
</dbReference>
<evidence type="ECO:0000259" key="3">
    <source>
        <dbReference type="PROSITE" id="PS50887"/>
    </source>
</evidence>
<evidence type="ECO:0000313" key="5">
    <source>
        <dbReference type="Proteomes" id="UP000286910"/>
    </source>
</evidence>
<dbReference type="Pfam" id="PF12469">
    <property type="entry name" value="Cmr2_N"/>
    <property type="match status" value="1"/>
</dbReference>
<dbReference type="AlphaFoldDB" id="A0A430R2T0"/>
<dbReference type="GO" id="GO:0051607">
    <property type="term" value="P:defense response to virus"/>
    <property type="evidence" value="ECO:0007669"/>
    <property type="project" value="UniProtKB-KW"/>
</dbReference>
<dbReference type="GO" id="GO:0000166">
    <property type="term" value="F:nucleotide binding"/>
    <property type="evidence" value="ECO:0007669"/>
    <property type="project" value="UniProtKB-KW"/>
</dbReference>
<organism evidence="4 5">
    <name type="scientific">Thermus scotoductus</name>
    <dbReference type="NCBI Taxonomy" id="37636"/>
    <lineage>
        <taxon>Bacteria</taxon>
        <taxon>Thermotogati</taxon>
        <taxon>Deinococcota</taxon>
        <taxon>Deinococci</taxon>
        <taxon>Thermales</taxon>
        <taxon>Thermaceae</taxon>
        <taxon>Thermus</taxon>
    </lineage>
</organism>
<dbReference type="InterPro" id="IPR054767">
    <property type="entry name" value="Cas10-Cmr2_palm2"/>
</dbReference>
<reference evidence="4 5" key="1">
    <citation type="journal article" date="2019" name="Extremophiles">
        <title>Biogeography of thermophiles and predominance of Thermus scotoductus in domestic water heaters.</title>
        <authorList>
            <person name="Wilpiszeski R.L."/>
            <person name="Zhang Z."/>
            <person name="House C.H."/>
        </authorList>
    </citation>
    <scope>NUCLEOTIDE SEQUENCE [LARGE SCALE GENOMIC DNA]</scope>
    <source>
        <strain evidence="4 5">32_S32</strain>
    </source>
</reference>
<gene>
    <name evidence="4" type="primary">cas10</name>
    <name evidence="4" type="ORF">CSW45_09550</name>
</gene>
<keyword evidence="2" id="KW-0051">Antiviral defense</keyword>
<name>A0A430R2T0_THESC</name>
<protein>
    <submittedName>
        <fullName evidence="4">Type III-B CRISPR-associated protein Cas10/Cmr2</fullName>
    </submittedName>
</protein>
<dbReference type="InterPro" id="IPR043128">
    <property type="entry name" value="Rev_trsase/Diguanyl_cyclase"/>
</dbReference>
<proteinExistence type="predicted"/>
<dbReference type="InterPro" id="IPR038242">
    <property type="entry name" value="Cmr2_N"/>
</dbReference>
<evidence type="ECO:0000256" key="1">
    <source>
        <dbReference type="ARBA" id="ARBA00022741"/>
    </source>
</evidence>
<dbReference type="NCBIfam" id="TIGR02577">
    <property type="entry name" value="cas_TM1794_Cmr2"/>
    <property type="match status" value="1"/>
</dbReference>
<dbReference type="PROSITE" id="PS50887">
    <property type="entry name" value="GGDEF"/>
    <property type="match status" value="1"/>
</dbReference>
<comment type="caution">
    <text evidence="4">The sequence shown here is derived from an EMBL/GenBank/DDBJ whole genome shotgun (WGS) entry which is preliminary data.</text>
</comment>
<dbReference type="Proteomes" id="UP000286910">
    <property type="component" value="Unassembled WGS sequence"/>
</dbReference>
<sequence length="583" mass="64624">MLSLGPVQDFIATARRTRDLYAGSRLLSEAAQQVARHLAGEVGEEQLIFPAPGGEVSLEELGKAGIPNVILALVPEGKDPKALGEKAIEAARAYLKAKAMEVFRGRQDHLFLDTALAQVEDLLEGYYAYAPLGAKEDYASTRGRVAALLAARKNTRDFAQVTWGSAAFKSSLDGARESVLLLPDKPEEANRARVTLGLRPGEYLSGPDLLKRWWPVGEGFVSTTHMAALPFWEGAKARGLEGRVREALAEVARLVGEEARSQTWHPVLRDTPFGDYDVRLLYETRLEEFTSLAEDPSRLEAVRKRLQTLWAELRQKGLPPPGTYYALLHADGDRMGETLDGLQNPEAHRAFSNALAREFALKVKGIVERHGGGLVYSGGDDVLALLPLHRALACARALAERFREVMAPYGKGGVLPSLSVGLAVVHHLEPLQDALDLARRAEKKAKEDQPKRNALAVIYSPRSGSELAVRGRWDESPRLTQRLLRYADLIRLEAVPSRAAYELKELIREAGDVLSEEALVAEAMRILKRKEMKEAYREELAHWIRTKEHVKRLAHELILARPFAEAMEQAGVPVESREVWDAH</sequence>
<dbReference type="Pfam" id="PF22335">
    <property type="entry name" value="Cas10-Cmr2_palm2"/>
    <property type="match status" value="1"/>
</dbReference>
<dbReference type="Gene3D" id="3.30.70.2220">
    <property type="entry name" value="CRISPR-Cas system, Cmr2 subunit, D1 domain, cysteine cluster"/>
    <property type="match status" value="1"/>
</dbReference>
<dbReference type="Gene3D" id="3.30.70.270">
    <property type="match status" value="1"/>
</dbReference>
<evidence type="ECO:0000256" key="2">
    <source>
        <dbReference type="ARBA" id="ARBA00023118"/>
    </source>
</evidence>
<dbReference type="SUPFAM" id="SSF55073">
    <property type="entry name" value="Nucleotide cyclase"/>
    <property type="match status" value="1"/>
</dbReference>
<dbReference type="InterPro" id="IPR029787">
    <property type="entry name" value="Nucleotide_cyclase"/>
</dbReference>
<feature type="domain" description="GGDEF" evidence="3">
    <location>
        <begin position="323"/>
        <end position="460"/>
    </location>
</feature>
<evidence type="ECO:0000313" key="4">
    <source>
        <dbReference type="EMBL" id="RTH01684.1"/>
    </source>
</evidence>
<accession>A0A430R2T0</accession>